<proteinExistence type="predicted"/>
<evidence type="ECO:0000313" key="2">
    <source>
        <dbReference type="Proteomes" id="UP000254508"/>
    </source>
</evidence>
<dbReference type="RefSeq" id="WP_115417522.1">
    <property type="nucleotide sequence ID" value="NZ_CP031357.1"/>
</dbReference>
<dbReference type="EMBL" id="CP031357">
    <property type="protein sequence ID" value="AXK43240.1"/>
    <property type="molecule type" value="Genomic_DNA"/>
</dbReference>
<dbReference type="Proteomes" id="UP000254508">
    <property type="component" value="Chromosome"/>
</dbReference>
<dbReference type="AlphaFoldDB" id="A0A345YH38"/>
<protein>
    <submittedName>
        <fullName evidence="1">Uncharacterized protein</fullName>
    </submittedName>
</protein>
<reference evidence="2" key="1">
    <citation type="submission" date="2018-07" db="EMBL/GenBank/DDBJ databases">
        <title>Genome sequence of Erythrobacter strain YH-07, an antagonistic bacterium isolated from Yellow Sea.</title>
        <authorList>
            <person name="Tang T."/>
            <person name="Liu Q."/>
            <person name="Sun X."/>
        </authorList>
    </citation>
    <scope>NUCLEOTIDE SEQUENCE [LARGE SCALE GENOMIC DNA]</scope>
    <source>
        <strain evidence="2">YH-07</strain>
    </source>
</reference>
<dbReference type="KEGG" id="err:DVR09_13750"/>
<dbReference type="OrthoDB" id="7428153at2"/>
<organism evidence="1 2">
    <name type="scientific">Erythrobacter aureus</name>
    <dbReference type="NCBI Taxonomy" id="2182384"/>
    <lineage>
        <taxon>Bacteria</taxon>
        <taxon>Pseudomonadati</taxon>
        <taxon>Pseudomonadota</taxon>
        <taxon>Alphaproteobacteria</taxon>
        <taxon>Sphingomonadales</taxon>
        <taxon>Erythrobacteraceae</taxon>
        <taxon>Erythrobacter/Porphyrobacter group</taxon>
        <taxon>Erythrobacter</taxon>
    </lineage>
</organism>
<keyword evidence="2" id="KW-1185">Reference proteome</keyword>
<evidence type="ECO:0000313" key="1">
    <source>
        <dbReference type="EMBL" id="AXK43240.1"/>
    </source>
</evidence>
<name>A0A345YH38_9SPHN</name>
<gene>
    <name evidence="1" type="ORF">DVR09_13750</name>
</gene>
<accession>A0A345YH38</accession>
<sequence>MTPERRKLKRAHLIQRIRTVERMQSAVAASEAEATRARLLGVAERTRSLAAHYAHREGDLVGADLRSGKAMRDQLQKLTELSAKQAEEAEAQSQARREVLAQSDMRLRKAKESTRDLVRTIIAGLEKG</sequence>